<evidence type="ECO:0000256" key="1">
    <source>
        <dbReference type="SAM" id="MobiDB-lite"/>
    </source>
</evidence>
<accession>A0AAV0B9I2</accession>
<feature type="compositionally biased region" description="Basic and acidic residues" evidence="1">
    <location>
        <begin position="381"/>
        <end position="393"/>
    </location>
</feature>
<protein>
    <submittedName>
        <fullName evidence="2">Uncharacterized protein</fullName>
    </submittedName>
</protein>
<feature type="region of interest" description="Disordered" evidence="1">
    <location>
        <begin position="313"/>
        <end position="341"/>
    </location>
</feature>
<keyword evidence="3" id="KW-1185">Reference proteome</keyword>
<reference evidence="2" key="1">
    <citation type="submission" date="2022-06" db="EMBL/GenBank/DDBJ databases">
        <authorList>
            <consortium name="SYNGENTA / RWTH Aachen University"/>
        </authorList>
    </citation>
    <scope>NUCLEOTIDE SEQUENCE</scope>
</reference>
<sequence>MSSWSSWLLETIAELRHNPKEDHLNKRIDDELKKAKANATTNKRAATAARRQKKLYEQELDHLAVNATMGSIREQMDLTDKISNAILNPVGMGQELDEDEMCKEVWTKDKTGADDDDDENENGVYEAFLDKDQIKRLNVKFCTVYDLLTKVHQENSLKRLRRVARLFVLRGTMVVSKGSSYQAALLSEAFKSFQTKQPWDFERIHNSDHGLCKWEAEMTRLQKQFFEDDSSHRASLKKKRMTMTMAEVKNLGTWSNSVNSNNRSKTTTALARIAALLEGFGGDLKRLIGLGQTVIVIWKGPWRDLIKPEQVKRKREKVLRARRTQTKESSPKPKSLSVGQNFEELQRMAVIEVMQSQGIELHTDRAHAGKETAGGEDDHEPEPRELQDRPQKE</sequence>
<feature type="compositionally biased region" description="Basic residues" evidence="1">
    <location>
        <begin position="313"/>
        <end position="324"/>
    </location>
</feature>
<comment type="caution">
    <text evidence="2">The sequence shown here is derived from an EMBL/GenBank/DDBJ whole genome shotgun (WGS) entry which is preliminary data.</text>
</comment>
<dbReference type="EMBL" id="CALTRL010003648">
    <property type="protein sequence ID" value="CAH7681620.1"/>
    <property type="molecule type" value="Genomic_DNA"/>
</dbReference>
<organism evidence="2 3">
    <name type="scientific">Phakopsora pachyrhizi</name>
    <name type="common">Asian soybean rust disease fungus</name>
    <dbReference type="NCBI Taxonomy" id="170000"/>
    <lineage>
        <taxon>Eukaryota</taxon>
        <taxon>Fungi</taxon>
        <taxon>Dikarya</taxon>
        <taxon>Basidiomycota</taxon>
        <taxon>Pucciniomycotina</taxon>
        <taxon>Pucciniomycetes</taxon>
        <taxon>Pucciniales</taxon>
        <taxon>Phakopsoraceae</taxon>
        <taxon>Phakopsora</taxon>
    </lineage>
</organism>
<proteinExistence type="predicted"/>
<feature type="region of interest" description="Disordered" evidence="1">
    <location>
        <begin position="356"/>
        <end position="393"/>
    </location>
</feature>
<dbReference type="Gene3D" id="1.10.287.1060">
    <property type="entry name" value="ESAT-6-like"/>
    <property type="match status" value="1"/>
</dbReference>
<evidence type="ECO:0000313" key="3">
    <source>
        <dbReference type="Proteomes" id="UP001153365"/>
    </source>
</evidence>
<feature type="compositionally biased region" description="Basic and acidic residues" evidence="1">
    <location>
        <begin position="361"/>
        <end position="370"/>
    </location>
</feature>
<dbReference type="AlphaFoldDB" id="A0AAV0B9I2"/>
<dbReference type="Proteomes" id="UP001153365">
    <property type="component" value="Unassembled WGS sequence"/>
</dbReference>
<name>A0AAV0B9I2_PHAPC</name>
<evidence type="ECO:0000313" key="2">
    <source>
        <dbReference type="EMBL" id="CAH7681620.1"/>
    </source>
</evidence>
<gene>
    <name evidence="2" type="ORF">PPACK8108_LOCUS14245</name>
</gene>